<dbReference type="RefSeq" id="WP_127704325.1">
    <property type="nucleotide sequence ID" value="NZ_SACK01000002.1"/>
</dbReference>
<feature type="signal peptide" evidence="2">
    <location>
        <begin position="1"/>
        <end position="26"/>
    </location>
</feature>
<evidence type="ECO:0000313" key="3">
    <source>
        <dbReference type="EMBL" id="RVU01961.1"/>
    </source>
</evidence>
<evidence type="ECO:0000256" key="2">
    <source>
        <dbReference type="SAM" id="SignalP"/>
    </source>
</evidence>
<feature type="region of interest" description="Disordered" evidence="1">
    <location>
        <begin position="258"/>
        <end position="326"/>
    </location>
</feature>
<evidence type="ECO:0000313" key="4">
    <source>
        <dbReference type="Proteomes" id="UP000282759"/>
    </source>
</evidence>
<comment type="caution">
    <text evidence="3">The sequence shown here is derived from an EMBL/GenBank/DDBJ whole genome shotgun (WGS) entry which is preliminary data.</text>
</comment>
<dbReference type="AlphaFoldDB" id="A0A3S2UMG3"/>
<feature type="chain" id="PRO_5018771115" description="SprT-like domain-containing protein" evidence="2">
    <location>
        <begin position="27"/>
        <end position="523"/>
    </location>
</feature>
<dbReference type="OrthoDB" id="923450at2"/>
<protein>
    <recommendedName>
        <fullName evidence="5">SprT-like domain-containing protein</fullName>
    </recommendedName>
</protein>
<evidence type="ECO:0000256" key="1">
    <source>
        <dbReference type="SAM" id="MobiDB-lite"/>
    </source>
</evidence>
<gene>
    <name evidence="3" type="ORF">EOD41_08395</name>
</gene>
<accession>A0A3S2UMG3</accession>
<dbReference type="Proteomes" id="UP000282759">
    <property type="component" value="Unassembled WGS sequence"/>
</dbReference>
<reference evidence="3 4" key="1">
    <citation type="submission" date="2019-01" db="EMBL/GenBank/DDBJ databases">
        <authorList>
            <person name="Chen W.-M."/>
        </authorList>
    </citation>
    <scope>NUCLEOTIDE SEQUENCE [LARGE SCALE GENOMIC DNA]</scope>
    <source>
        <strain evidence="3 4">YBJ-36</strain>
    </source>
</reference>
<feature type="compositionally biased region" description="Gly residues" evidence="1">
    <location>
        <begin position="264"/>
        <end position="275"/>
    </location>
</feature>
<proteinExistence type="predicted"/>
<feature type="compositionally biased region" description="Pro residues" evidence="1">
    <location>
        <begin position="312"/>
        <end position="323"/>
    </location>
</feature>
<keyword evidence="4" id="KW-1185">Reference proteome</keyword>
<keyword evidence="2" id="KW-0732">Signal</keyword>
<dbReference type="EMBL" id="SACK01000002">
    <property type="protein sequence ID" value="RVU01961.1"/>
    <property type="molecule type" value="Genomic_DNA"/>
</dbReference>
<name>A0A3S2UMG3_9SPHI</name>
<organism evidence="3 4">
    <name type="scientific">Mucilaginibacter limnophilus</name>
    <dbReference type="NCBI Taxonomy" id="1932778"/>
    <lineage>
        <taxon>Bacteria</taxon>
        <taxon>Pseudomonadati</taxon>
        <taxon>Bacteroidota</taxon>
        <taxon>Sphingobacteriia</taxon>
        <taxon>Sphingobacteriales</taxon>
        <taxon>Sphingobacteriaceae</taxon>
        <taxon>Mucilaginibacter</taxon>
    </lineage>
</organism>
<evidence type="ECO:0008006" key="5">
    <source>
        <dbReference type="Google" id="ProtNLM"/>
    </source>
</evidence>
<sequence length="523" mass="57281">MKSVRIKSLYLLIATTLIAFITNSCRKDIHSSAPQIEHEQFVDAKSWYESTYPFKGKKTNDIDDGIDFSQLIQPDWDNADTYERFGDEVMELPEDATGAVGAGMVSNVTDSANYPKEYSKSSFLVLKNNDTYKAFIMTIISDPAYINNNPSKLDSIKYNKRDDDFSGAVLYSTPDGQFVNGWLYKNGSITERLRPGQTVTTNNEIFNRSKTTHRLRVNTNTNDVAIATYCTDWYQKIDGKWVYLDSSCRTIYGSVDGGIPPPATGGGSSGGGGSSSPGAPQTTPCEPGPASVAKKKGGLTTHYNAPANPGTGFPPPTTPPPCDEAPIIINNVKDPCLKKMVQDAINRDIQFVIGKSMKSIFGSNTDVNLIFKDANGSSFSNSNIDGTTDISFIIKSTQSGTNRVVVEKMDLEISLNKTRLSNASKEYITATILHEALHAYLWNSQTIVNQHLDMARNYISTMAEQLVLIYPNLTLSNATALAWGGLQKDAPDLYNSLSQTEKNYIALANQKYLSGQQGTPCTP</sequence>